<dbReference type="Proteomes" id="UP001056455">
    <property type="component" value="Chromosome"/>
</dbReference>
<keyword evidence="3" id="KW-1185">Reference proteome</keyword>
<evidence type="ECO:0000313" key="3">
    <source>
        <dbReference type="Proteomes" id="UP001056455"/>
    </source>
</evidence>
<protein>
    <submittedName>
        <fullName evidence="2">Uncharacterized protein</fullName>
    </submittedName>
</protein>
<name>A0ABY4YTW9_9MICO</name>
<dbReference type="EMBL" id="CP099489">
    <property type="protein sequence ID" value="USQ80174.1"/>
    <property type="molecule type" value="Genomic_DNA"/>
</dbReference>
<feature type="region of interest" description="Disordered" evidence="1">
    <location>
        <begin position="52"/>
        <end position="71"/>
    </location>
</feature>
<dbReference type="RefSeq" id="WP_252593550.1">
    <property type="nucleotide sequence ID" value="NZ_CP099489.1"/>
</dbReference>
<sequence length="71" mass="7659">MRRADPKIGALSTITNPKANQSWGDAVFAWLHGPQDSAIPLPGGELKLLPPHRSPGLHIRGPLRGPSHRVL</sequence>
<organism evidence="2 3">
    <name type="scientific">Ornithinimicrobium faecis</name>
    <dbReference type="NCBI Taxonomy" id="2934158"/>
    <lineage>
        <taxon>Bacteria</taxon>
        <taxon>Bacillati</taxon>
        <taxon>Actinomycetota</taxon>
        <taxon>Actinomycetes</taxon>
        <taxon>Micrococcales</taxon>
        <taxon>Ornithinimicrobiaceae</taxon>
        <taxon>Ornithinimicrobium</taxon>
    </lineage>
</organism>
<gene>
    <name evidence="2" type="ORF">NF556_00485</name>
</gene>
<accession>A0ABY4YTW9</accession>
<reference evidence="2" key="1">
    <citation type="submission" date="2022-06" db="EMBL/GenBank/DDBJ databases">
        <title>Ornithinimicrobium HY1793.</title>
        <authorList>
            <person name="Huang Y."/>
        </authorList>
    </citation>
    <scope>NUCLEOTIDE SEQUENCE</scope>
    <source>
        <strain evidence="2">HY1793</strain>
    </source>
</reference>
<proteinExistence type="predicted"/>
<evidence type="ECO:0000256" key="1">
    <source>
        <dbReference type="SAM" id="MobiDB-lite"/>
    </source>
</evidence>
<evidence type="ECO:0000313" key="2">
    <source>
        <dbReference type="EMBL" id="USQ80174.1"/>
    </source>
</evidence>